<name>A0AAD5XSV7_9FUNG</name>
<feature type="coiled-coil region" evidence="1">
    <location>
        <begin position="207"/>
        <end position="262"/>
    </location>
</feature>
<dbReference type="EMBL" id="JADGJW010001030">
    <property type="protein sequence ID" value="KAJ3207822.1"/>
    <property type="molecule type" value="Genomic_DNA"/>
</dbReference>
<comment type="caution">
    <text evidence="2">The sequence shown here is derived from an EMBL/GenBank/DDBJ whole genome shotgun (WGS) entry which is preliminary data.</text>
</comment>
<feature type="coiled-coil region" evidence="1">
    <location>
        <begin position="286"/>
        <end position="316"/>
    </location>
</feature>
<evidence type="ECO:0000313" key="3">
    <source>
        <dbReference type="Proteomes" id="UP001211065"/>
    </source>
</evidence>
<dbReference type="Proteomes" id="UP001211065">
    <property type="component" value="Unassembled WGS sequence"/>
</dbReference>
<evidence type="ECO:0000313" key="2">
    <source>
        <dbReference type="EMBL" id="KAJ3207822.1"/>
    </source>
</evidence>
<dbReference type="SUPFAM" id="SSF63491">
    <property type="entry name" value="BAG domain"/>
    <property type="match status" value="1"/>
</dbReference>
<keyword evidence="3" id="KW-1185">Reference proteome</keyword>
<accession>A0AAD5XSV7</accession>
<gene>
    <name evidence="2" type="ORF">HK099_000194</name>
</gene>
<proteinExistence type="predicted"/>
<dbReference type="InterPro" id="IPR036533">
    <property type="entry name" value="BAG_dom_sf"/>
</dbReference>
<feature type="non-terminal residue" evidence="2">
    <location>
        <position position="474"/>
    </location>
</feature>
<protein>
    <submittedName>
        <fullName evidence="2">Uncharacterized protein</fullName>
    </submittedName>
</protein>
<feature type="coiled-coil region" evidence="1">
    <location>
        <begin position="63"/>
        <end position="107"/>
    </location>
</feature>
<sequence length="474" mass="56406">MLSTHNQPNNDPEYTEFLGYLLDLHNCDYGLDDPTSVIKVSFMDHLLRQPNHVQILNPINRQRLEVERERQLLLKRLKNLEFKDNVLKNQEDSIKKLLARREIVKKRKFENHLTHQRQLFNELNEFIHFLHNHEPEEEGMSKEELDNVLEEKKILNEAKKNQIGVLNSNVLHQEFLKYLKNLNGEIYDDENEEALLERIERPRDIPHEKMLDELKFFQEKARRLEEIREKRQKGFKKNEELAKKQNLKKEELDDMCREYEKKQLHYDILARNAKEKISVEKDDNIKEKYVNNLKEAELLRDGMEKKIEKIIQAEKEINKNIGFEKKEKAEFGLGDNEHPENVGNNSRKAPVEKFDNQNEDGEVVNKNHDDAVQLLKDNEKESVDQEEILKNINLLNKINYQLKELSFTEKILNGIINSKNLDKVESTSILKLEEDLNKILLQLDLIESFENEIIRSKRHELVEKINCKLDKIDK</sequence>
<reference evidence="2" key="1">
    <citation type="submission" date="2020-05" db="EMBL/GenBank/DDBJ databases">
        <title>Phylogenomic resolution of chytrid fungi.</title>
        <authorList>
            <person name="Stajich J.E."/>
            <person name="Amses K."/>
            <person name="Simmons R."/>
            <person name="Seto K."/>
            <person name="Myers J."/>
            <person name="Bonds A."/>
            <person name="Quandt C.A."/>
            <person name="Barry K."/>
            <person name="Liu P."/>
            <person name="Grigoriev I."/>
            <person name="Longcore J.E."/>
            <person name="James T.Y."/>
        </authorList>
    </citation>
    <scope>NUCLEOTIDE SEQUENCE</scope>
    <source>
        <strain evidence="2">JEL0476</strain>
    </source>
</reference>
<organism evidence="2 3">
    <name type="scientific">Clydaea vesicula</name>
    <dbReference type="NCBI Taxonomy" id="447962"/>
    <lineage>
        <taxon>Eukaryota</taxon>
        <taxon>Fungi</taxon>
        <taxon>Fungi incertae sedis</taxon>
        <taxon>Chytridiomycota</taxon>
        <taxon>Chytridiomycota incertae sedis</taxon>
        <taxon>Chytridiomycetes</taxon>
        <taxon>Lobulomycetales</taxon>
        <taxon>Lobulomycetaceae</taxon>
        <taxon>Clydaea</taxon>
    </lineage>
</organism>
<keyword evidence="1" id="KW-0175">Coiled coil</keyword>
<evidence type="ECO:0000256" key="1">
    <source>
        <dbReference type="SAM" id="Coils"/>
    </source>
</evidence>
<dbReference type="Gene3D" id="1.20.58.120">
    <property type="entry name" value="BAG domain"/>
    <property type="match status" value="1"/>
</dbReference>
<dbReference type="AlphaFoldDB" id="A0AAD5XSV7"/>
<dbReference type="GO" id="GO:0051087">
    <property type="term" value="F:protein-folding chaperone binding"/>
    <property type="evidence" value="ECO:0007669"/>
    <property type="project" value="InterPro"/>
</dbReference>